<keyword evidence="1" id="KW-0812">Transmembrane</keyword>
<keyword evidence="1" id="KW-1133">Transmembrane helix</keyword>
<protein>
    <submittedName>
        <fullName evidence="2">Uncharacterized protein</fullName>
    </submittedName>
</protein>
<organism evidence="2 3">
    <name type="scientific">Bradyrhizobium barranii</name>
    <dbReference type="NCBI Taxonomy" id="2992140"/>
    <lineage>
        <taxon>Bacteria</taxon>
        <taxon>Pseudomonadati</taxon>
        <taxon>Pseudomonadota</taxon>
        <taxon>Alphaproteobacteria</taxon>
        <taxon>Hyphomicrobiales</taxon>
        <taxon>Nitrobacteraceae</taxon>
        <taxon>Bradyrhizobium</taxon>
    </lineage>
</organism>
<evidence type="ECO:0000256" key="1">
    <source>
        <dbReference type="SAM" id="Phobius"/>
    </source>
</evidence>
<gene>
    <name evidence="2" type="ORF">BjapCC829_09530</name>
</gene>
<dbReference type="RefSeq" id="WP_231144305.1">
    <property type="nucleotide sequence ID" value="NZ_CP088100.1"/>
</dbReference>
<proteinExistence type="predicted"/>
<evidence type="ECO:0000313" key="3">
    <source>
        <dbReference type="Proteomes" id="UP001430990"/>
    </source>
</evidence>
<evidence type="ECO:0000313" key="2">
    <source>
        <dbReference type="EMBL" id="UFW88712.1"/>
    </source>
</evidence>
<sequence length="265" mass="29015">MSKEPSAPVTRQRSDRAYHRVLLGSNITIAVCALAWVASVAPNLTSPAIPQIAGRVSRGERYDLDQLRQIIAENLPAARRQCSVKSMRELLLLQLAIADESTRSDSMKQADADTEAVALASRALLLCAPSEGLGWLGSYWSAIRQEGFGPRTAAFLGHSYKLAPHEAWLQLIRAPLALRVYGALSPELRAGAVQDFADVFGARLFPSAAALYQAAAVGARADLLNRTCDAPETDRVLFQRYVTDKGLQLRHPCYPTDERPAYKRD</sequence>
<name>A0ABY3QRR8_9BRAD</name>
<dbReference type="Proteomes" id="UP001430990">
    <property type="component" value="Chromosome"/>
</dbReference>
<dbReference type="EMBL" id="CP088100">
    <property type="protein sequence ID" value="UFW88712.1"/>
    <property type="molecule type" value="Genomic_DNA"/>
</dbReference>
<reference evidence="2" key="1">
    <citation type="submission" date="2021-11" db="EMBL/GenBank/DDBJ databases">
        <title>Australian commercial rhizobial inoculants.</title>
        <authorList>
            <person name="Kohlmeier M.G."/>
            <person name="O'Hara G.W."/>
            <person name="Colombi E."/>
            <person name="Ramsay J.P."/>
            <person name="Terpolilli J."/>
        </authorList>
    </citation>
    <scope>NUCLEOTIDE SEQUENCE</scope>
    <source>
        <strain evidence="2">CC829</strain>
    </source>
</reference>
<feature type="transmembrane region" description="Helical" evidence="1">
    <location>
        <begin position="21"/>
        <end position="41"/>
    </location>
</feature>
<keyword evidence="1" id="KW-0472">Membrane</keyword>
<keyword evidence="3" id="KW-1185">Reference proteome</keyword>
<accession>A0ABY3QRR8</accession>